<dbReference type="OrthoDB" id="235676at2157"/>
<dbReference type="Proteomes" id="UP000029661">
    <property type="component" value="Chromosome"/>
</dbReference>
<evidence type="ECO:0000313" key="4">
    <source>
        <dbReference type="Proteomes" id="UP000029661"/>
    </source>
</evidence>
<name>A0A089ZUK7_METFO</name>
<dbReference type="RefSeq" id="WP_048084327.1">
    <property type="nucleotide sequence ID" value="NZ_CP006933.1"/>
</dbReference>
<dbReference type="EMBL" id="CP006933">
    <property type="protein sequence ID" value="AIS30854.1"/>
    <property type="molecule type" value="Genomic_DNA"/>
</dbReference>
<dbReference type="STRING" id="2162.BRM9_0020"/>
<accession>A0A089ZUK7</accession>
<evidence type="ECO:0000313" key="3">
    <source>
        <dbReference type="EMBL" id="CEL26055.1"/>
    </source>
</evidence>
<proteinExistence type="inferred from homology"/>
<evidence type="ECO:0000313" key="2">
    <source>
        <dbReference type="EMBL" id="AIS30854.1"/>
    </source>
</evidence>
<sequence>MVFIGMDHGTTGVSFTILHEKPVHFKIGRDELSAGEVSAVEELSKRVDLDSIQLMAITYAMGDGINTITPLEKVKNRGILSIAGAGKVTGGGTAVYSEIEKSGIPTVLIPGLHQDTPSMDPRFRAAYSHHASAEKVSICYNAYLETGFENFIVSDISSNTVSLLLEKGQIRGAVDACLGSMGIVHGPLDLKMIRDIDEGSRTANQCFSRAGAVKVAGLDEKVAHAKDMLLQRYEEGDPKAELGLETMLMTIVMEIWGLAGISPEEMEGVVLTGSVGAMQEPFDFYGALKEQVEDIGEVVMLPPTSGSVGSAQIAQAVFEGAADILGIEVHSRD</sequence>
<dbReference type="PIRSF" id="PIRSF018783">
    <property type="entry name" value="UCP018783"/>
    <property type="match status" value="1"/>
</dbReference>
<gene>
    <name evidence="2" type="ORF">BRM9_0020</name>
    <name evidence="3" type="ORF">MB9_2447</name>
</gene>
<dbReference type="PATRIC" id="fig|2162.10.peg.2520"/>
<protein>
    <recommendedName>
        <fullName evidence="1">UPF0285 protein BRM9_0020</fullName>
    </recommendedName>
</protein>
<evidence type="ECO:0000313" key="5">
    <source>
        <dbReference type="Proteomes" id="UP000062768"/>
    </source>
</evidence>
<dbReference type="InterPro" id="IPR043129">
    <property type="entry name" value="ATPase_NBD"/>
</dbReference>
<dbReference type="NCBIfam" id="TIGR03281">
    <property type="entry name" value="methan_mark_12"/>
    <property type="match status" value="1"/>
</dbReference>
<dbReference type="Proteomes" id="UP000062768">
    <property type="component" value="Chromosome I"/>
</dbReference>
<comment type="similarity">
    <text evidence="1">Belongs to the UPF0285 family.</text>
</comment>
<dbReference type="SUPFAM" id="SSF53067">
    <property type="entry name" value="Actin-like ATPase domain"/>
    <property type="match status" value="1"/>
</dbReference>
<dbReference type="KEGG" id="mfc:BRM9_0020"/>
<reference evidence="3" key="2">
    <citation type="submission" date="2014-09" db="EMBL/GenBank/DDBJ databases">
        <authorList>
            <person name="Bishop-Lilly K.A."/>
            <person name="Broomall S.M."/>
            <person name="Chain P.S."/>
            <person name="Chertkov O."/>
            <person name="Coyne S.R."/>
            <person name="Daligault H.E."/>
            <person name="Davenport K.W."/>
            <person name="Erkkila T."/>
            <person name="Frey K.G."/>
            <person name="Gibbons H.S."/>
            <person name="Gu W."/>
            <person name="Jaissle J."/>
            <person name="Johnson S.L."/>
            <person name="Koroleva G.I."/>
            <person name="Ladner J.T."/>
            <person name="Lo C.-C."/>
            <person name="Minogue T.D."/>
            <person name="Munk C."/>
            <person name="Palacios G.F."/>
            <person name="Redden C.L."/>
            <person name="Rosenzweig C.N."/>
            <person name="Scholz M.B."/>
            <person name="Teshima H."/>
            <person name="Xu Y."/>
        </authorList>
    </citation>
    <scope>NUCLEOTIDE SEQUENCE</scope>
    <source>
        <strain evidence="3">Mb9</strain>
    </source>
</reference>
<dbReference type="EMBL" id="LN734822">
    <property type="protein sequence ID" value="CEL26055.1"/>
    <property type="molecule type" value="Genomic_DNA"/>
</dbReference>
<reference evidence="2" key="1">
    <citation type="submission" date="2013-12" db="EMBL/GenBank/DDBJ databases">
        <title>The complete genome sequence of Methanobacterium sp. BRM9.</title>
        <authorList>
            <consortium name="Pastoral Greenhouse Gas Research Consortium"/>
            <person name="Kelly W.J."/>
            <person name="Leahy S.C."/>
            <person name="Perry R."/>
            <person name="Li D."/>
            <person name="Altermann E."/>
            <person name="Lambie S.C."/>
            <person name="Attwood G.T."/>
        </authorList>
    </citation>
    <scope>NUCLEOTIDE SEQUENCE [LARGE SCALE GENOMIC DNA]</scope>
    <source>
        <strain evidence="2">BRM9</strain>
    </source>
</reference>
<evidence type="ECO:0000256" key="1">
    <source>
        <dbReference type="HAMAP-Rule" id="MF_01087"/>
    </source>
</evidence>
<organism evidence="2 4">
    <name type="scientific">Methanobacterium formicicum</name>
    <dbReference type="NCBI Taxonomy" id="2162"/>
    <lineage>
        <taxon>Archaea</taxon>
        <taxon>Methanobacteriati</taxon>
        <taxon>Methanobacteriota</taxon>
        <taxon>Methanomada group</taxon>
        <taxon>Methanobacteria</taxon>
        <taxon>Methanobacteriales</taxon>
        <taxon>Methanobacteriaceae</taxon>
        <taxon>Methanobacterium</taxon>
    </lineage>
</organism>
<keyword evidence="5" id="KW-1185">Reference proteome</keyword>
<dbReference type="InterPro" id="IPR016735">
    <property type="entry name" value="Methan_mark_12"/>
</dbReference>
<dbReference type="AlphaFoldDB" id="A0A089ZUK7"/>
<dbReference type="GeneID" id="26740673"/>
<dbReference type="HAMAP" id="MF_01087">
    <property type="entry name" value="UPF0285"/>
    <property type="match status" value="1"/>
</dbReference>